<name>A0A2P2NDT0_RHIMU</name>
<reference evidence="1" key="1">
    <citation type="submission" date="2018-02" db="EMBL/GenBank/DDBJ databases">
        <title>Rhizophora mucronata_Transcriptome.</title>
        <authorList>
            <person name="Meera S.P."/>
            <person name="Sreeshan A."/>
            <person name="Augustine A."/>
        </authorList>
    </citation>
    <scope>NUCLEOTIDE SEQUENCE</scope>
    <source>
        <tissue evidence="1">Leaf</tissue>
    </source>
</reference>
<dbReference type="AlphaFoldDB" id="A0A2P2NDT0"/>
<accession>A0A2P2NDT0</accession>
<dbReference type="EMBL" id="GGEC01060133">
    <property type="protein sequence ID" value="MBX40617.1"/>
    <property type="molecule type" value="Transcribed_RNA"/>
</dbReference>
<organism evidence="1">
    <name type="scientific">Rhizophora mucronata</name>
    <name type="common">Asiatic mangrove</name>
    <dbReference type="NCBI Taxonomy" id="61149"/>
    <lineage>
        <taxon>Eukaryota</taxon>
        <taxon>Viridiplantae</taxon>
        <taxon>Streptophyta</taxon>
        <taxon>Embryophyta</taxon>
        <taxon>Tracheophyta</taxon>
        <taxon>Spermatophyta</taxon>
        <taxon>Magnoliopsida</taxon>
        <taxon>eudicotyledons</taxon>
        <taxon>Gunneridae</taxon>
        <taxon>Pentapetalae</taxon>
        <taxon>rosids</taxon>
        <taxon>fabids</taxon>
        <taxon>Malpighiales</taxon>
        <taxon>Rhizophoraceae</taxon>
        <taxon>Rhizophora</taxon>
    </lineage>
</organism>
<protein>
    <submittedName>
        <fullName evidence="1">Uncharacterized protein</fullName>
    </submittedName>
</protein>
<proteinExistence type="predicted"/>
<sequence length="19" mass="2301">MSFVRLFFVLFPFVLFSFG</sequence>
<evidence type="ECO:0000313" key="1">
    <source>
        <dbReference type="EMBL" id="MBX40617.1"/>
    </source>
</evidence>